<evidence type="ECO:0000313" key="18">
    <source>
        <dbReference type="Proteomes" id="UP001177023"/>
    </source>
</evidence>
<comment type="cofactor">
    <cofactor evidence="1">
        <name>FMN</name>
        <dbReference type="ChEBI" id="CHEBI:58210"/>
    </cofactor>
</comment>
<evidence type="ECO:0000256" key="14">
    <source>
        <dbReference type="ARBA" id="ARBA00037928"/>
    </source>
</evidence>
<name>A0AA36DCW5_9BILA</name>
<comment type="similarity">
    <text evidence="3">Belongs to the glutamate synthase family.</text>
</comment>
<dbReference type="InterPro" id="IPR029055">
    <property type="entry name" value="Ntn_hydrolases_N"/>
</dbReference>
<dbReference type="GO" id="GO:0006537">
    <property type="term" value="P:glutamate biosynthetic process"/>
    <property type="evidence" value="ECO:0007669"/>
    <property type="project" value="UniProtKB-KW"/>
</dbReference>
<evidence type="ECO:0000256" key="15">
    <source>
        <dbReference type="ARBA" id="ARBA00039085"/>
    </source>
</evidence>
<dbReference type="SUPFAM" id="SSF56235">
    <property type="entry name" value="N-terminal nucleophile aminohydrolases (Ntn hydrolases)"/>
    <property type="match status" value="1"/>
</dbReference>
<evidence type="ECO:0000256" key="6">
    <source>
        <dbReference type="ARBA" id="ARBA00022643"/>
    </source>
</evidence>
<proteinExistence type="inferred from homology"/>
<evidence type="ECO:0000256" key="3">
    <source>
        <dbReference type="ARBA" id="ARBA00009716"/>
    </source>
</evidence>
<reference evidence="17" key="1">
    <citation type="submission" date="2023-06" db="EMBL/GenBank/DDBJ databases">
        <authorList>
            <person name="Delattre M."/>
        </authorList>
    </citation>
    <scope>NUCLEOTIDE SEQUENCE</scope>
    <source>
        <strain evidence="17">AF72</strain>
    </source>
</reference>
<evidence type="ECO:0000256" key="7">
    <source>
        <dbReference type="ARBA" id="ARBA00022723"/>
    </source>
</evidence>
<protein>
    <recommendedName>
        <fullName evidence="15">glutamate synthase (ferredoxin)</fullName>
        <ecNumber evidence="15">1.4.7.1</ecNumber>
    </recommendedName>
</protein>
<evidence type="ECO:0000256" key="13">
    <source>
        <dbReference type="ARBA" id="ARBA00023291"/>
    </source>
</evidence>
<evidence type="ECO:0000256" key="8">
    <source>
        <dbReference type="ARBA" id="ARBA00022962"/>
    </source>
</evidence>
<keyword evidence="5" id="KW-0285">Flavoprotein</keyword>
<evidence type="ECO:0000256" key="5">
    <source>
        <dbReference type="ARBA" id="ARBA00022630"/>
    </source>
</evidence>
<keyword evidence="6" id="KW-0288">FMN</keyword>
<dbReference type="InterPro" id="IPR017932">
    <property type="entry name" value="GATase_2_dom"/>
</dbReference>
<evidence type="ECO:0000259" key="16">
    <source>
        <dbReference type="PROSITE" id="PS51278"/>
    </source>
</evidence>
<keyword evidence="7" id="KW-0479">Metal-binding</keyword>
<dbReference type="AlphaFoldDB" id="A0AA36DCW5"/>
<dbReference type="Pfam" id="PF00310">
    <property type="entry name" value="GATase_2"/>
    <property type="match status" value="2"/>
</dbReference>
<keyword evidence="12" id="KW-0314">Glutamate biosynthesis</keyword>
<dbReference type="EC" id="1.4.7.1" evidence="15"/>
<sequence>MVILSKAEAQICAEETLWEPQMEKDACGVGFVVSIKGEKTYKIMADARIMLERMAHRGACGCDMDTGDGAGVLAAIPDALYRDELKKTDDVDPPPVGEYATGILFMAEGSYKQAKEALGDLARACKLKSSSPRDYAHEDKDQFERNLFLLRKRSNTVMPKQSLDCYICSLSTTIIVYKVSYIRCGNILFRGNSLLQQPYKYYDDLTDTRFISHIALIHSRFSTNTFPAWHQWLPIIGEINTLRGNINLMHAREGVMKSKTYGENLEKLFPVVEDGLTDSGCFDTLRVSG</sequence>
<evidence type="ECO:0000256" key="4">
    <source>
        <dbReference type="ARBA" id="ARBA00022605"/>
    </source>
</evidence>
<dbReference type="GO" id="GO:0019676">
    <property type="term" value="P:ammonia assimilation cycle"/>
    <property type="evidence" value="ECO:0007669"/>
    <property type="project" value="TreeGrafter"/>
</dbReference>
<keyword evidence="11" id="KW-0411">Iron-sulfur</keyword>
<feature type="non-terminal residue" evidence="17">
    <location>
        <position position="289"/>
    </location>
</feature>
<dbReference type="GO" id="GO:0016040">
    <property type="term" value="F:glutamate synthase (NADH) activity"/>
    <property type="evidence" value="ECO:0007669"/>
    <property type="project" value="TreeGrafter"/>
</dbReference>
<comment type="cofactor">
    <cofactor evidence="2">
        <name>[3Fe-4S] cluster</name>
        <dbReference type="ChEBI" id="CHEBI:21137"/>
    </cofactor>
</comment>
<keyword evidence="13" id="KW-0003">3Fe-4S</keyword>
<feature type="domain" description="Glutamine amidotransferase type-2" evidence="16">
    <location>
        <begin position="27"/>
        <end position="289"/>
    </location>
</feature>
<dbReference type="GO" id="GO:0051538">
    <property type="term" value="F:3 iron, 4 sulfur cluster binding"/>
    <property type="evidence" value="ECO:0007669"/>
    <property type="project" value="UniProtKB-KW"/>
</dbReference>
<dbReference type="GO" id="GO:0046872">
    <property type="term" value="F:metal ion binding"/>
    <property type="evidence" value="ECO:0007669"/>
    <property type="project" value="UniProtKB-KW"/>
</dbReference>
<keyword evidence="8" id="KW-0315">Glutamine amidotransferase</keyword>
<dbReference type="Gene3D" id="3.60.20.10">
    <property type="entry name" value="Glutamine Phosphoribosylpyrophosphate, subunit 1, domain 1"/>
    <property type="match status" value="2"/>
</dbReference>
<organism evidence="17 18">
    <name type="scientific">Mesorhabditis spiculigera</name>
    <dbReference type="NCBI Taxonomy" id="96644"/>
    <lineage>
        <taxon>Eukaryota</taxon>
        <taxon>Metazoa</taxon>
        <taxon>Ecdysozoa</taxon>
        <taxon>Nematoda</taxon>
        <taxon>Chromadorea</taxon>
        <taxon>Rhabditida</taxon>
        <taxon>Rhabditina</taxon>
        <taxon>Rhabditomorpha</taxon>
        <taxon>Rhabditoidea</taxon>
        <taxon>Rhabditidae</taxon>
        <taxon>Mesorhabditinae</taxon>
        <taxon>Mesorhabditis</taxon>
    </lineage>
</organism>
<dbReference type="InterPro" id="IPR050711">
    <property type="entry name" value="ET-N_metabolism_enzyme"/>
</dbReference>
<dbReference type="PROSITE" id="PS51278">
    <property type="entry name" value="GATASE_TYPE_2"/>
    <property type="match status" value="1"/>
</dbReference>
<keyword evidence="18" id="KW-1185">Reference proteome</keyword>
<dbReference type="PANTHER" id="PTHR11938">
    <property type="entry name" value="FAD NADPH DEHYDROGENASE/OXIDOREDUCTASE"/>
    <property type="match status" value="1"/>
</dbReference>
<comment type="caution">
    <text evidence="17">The sequence shown here is derived from an EMBL/GenBank/DDBJ whole genome shotgun (WGS) entry which is preliminary data.</text>
</comment>
<evidence type="ECO:0000256" key="2">
    <source>
        <dbReference type="ARBA" id="ARBA00001927"/>
    </source>
</evidence>
<keyword evidence="9" id="KW-0560">Oxidoreductase</keyword>
<evidence type="ECO:0000313" key="17">
    <source>
        <dbReference type="EMBL" id="CAJ0583929.1"/>
    </source>
</evidence>
<gene>
    <name evidence="17" type="ORF">MSPICULIGERA_LOCUS21997</name>
</gene>
<dbReference type="EMBL" id="CATQJA010002665">
    <property type="protein sequence ID" value="CAJ0583929.1"/>
    <property type="molecule type" value="Genomic_DNA"/>
</dbReference>
<evidence type="ECO:0000256" key="10">
    <source>
        <dbReference type="ARBA" id="ARBA00023004"/>
    </source>
</evidence>
<comment type="pathway">
    <text evidence="14">Amino-acid biosynthesis; L-glutamate biosynthesis via GLT pathway; L-glutamate from 2-oxoglutarate and L-glutamine (ferredoxin route): step 1/1.</text>
</comment>
<evidence type="ECO:0000256" key="12">
    <source>
        <dbReference type="ARBA" id="ARBA00023164"/>
    </source>
</evidence>
<dbReference type="GO" id="GO:0016041">
    <property type="term" value="F:glutamate synthase (ferredoxin) activity"/>
    <property type="evidence" value="ECO:0007669"/>
    <property type="project" value="UniProtKB-EC"/>
</dbReference>
<accession>A0AA36DCW5</accession>
<keyword evidence="4" id="KW-0028">Amino-acid biosynthesis</keyword>
<evidence type="ECO:0000256" key="1">
    <source>
        <dbReference type="ARBA" id="ARBA00001917"/>
    </source>
</evidence>
<evidence type="ECO:0000256" key="11">
    <source>
        <dbReference type="ARBA" id="ARBA00023014"/>
    </source>
</evidence>
<dbReference type="PANTHER" id="PTHR11938:SF133">
    <property type="entry name" value="GLUTAMATE SYNTHASE (NADH)"/>
    <property type="match status" value="1"/>
</dbReference>
<keyword evidence="10" id="KW-0408">Iron</keyword>
<dbReference type="Proteomes" id="UP001177023">
    <property type="component" value="Unassembled WGS sequence"/>
</dbReference>
<evidence type="ECO:0000256" key="9">
    <source>
        <dbReference type="ARBA" id="ARBA00023002"/>
    </source>
</evidence>